<dbReference type="GO" id="GO:0004672">
    <property type="term" value="F:protein kinase activity"/>
    <property type="evidence" value="ECO:0007669"/>
    <property type="project" value="UniProtKB-ARBA"/>
</dbReference>
<keyword evidence="5" id="KW-1185">Reference proteome</keyword>
<name>A0A6N8FAU5_9GAMM</name>
<protein>
    <recommendedName>
        <fullName evidence="3">HPt domain-containing protein</fullName>
    </recommendedName>
</protein>
<dbReference type="CDD" id="cd00088">
    <property type="entry name" value="HPT"/>
    <property type="match status" value="1"/>
</dbReference>
<reference evidence="4 5" key="1">
    <citation type="submission" date="2019-11" db="EMBL/GenBank/DDBJ databases">
        <title>P. haliotis isolates from Z. marina roots.</title>
        <authorList>
            <person name="Cohen M."/>
            <person name="Jospin G."/>
            <person name="Eisen J.A."/>
            <person name="Coil D.A."/>
        </authorList>
    </citation>
    <scope>NUCLEOTIDE SEQUENCE [LARGE SCALE GENOMIC DNA]</scope>
    <source>
        <strain evidence="4 5">UCD-MCMsp1aY</strain>
    </source>
</reference>
<gene>
    <name evidence="4" type="ORF">GNP35_14650</name>
</gene>
<evidence type="ECO:0000313" key="5">
    <source>
        <dbReference type="Proteomes" id="UP000439994"/>
    </source>
</evidence>
<dbReference type="OrthoDB" id="6386737at2"/>
<dbReference type="InterPro" id="IPR008207">
    <property type="entry name" value="Sig_transdc_His_kin_Hpt_dom"/>
</dbReference>
<proteinExistence type="predicted"/>
<dbReference type="InterPro" id="IPR036641">
    <property type="entry name" value="HPT_dom_sf"/>
</dbReference>
<sequence length="209" mass="23511">MNTHQTSNIGANNVAPIIYPDLLNVLQPGLASINELGQPETYLLILEMFVQQYESFNDELKTAIKINNGPEVHALIHTLKGSSGALGLQRLNEISTELDLQITQRIDIETLSFEPLYKCVSSSITDCIQVLSLNQKKQNEVPATVDGDLSEMLVSLRAKLHNHELITQPFINLLISILNEKNCRKYDQIVDLVKEFEYSKAYQSLIDLD</sequence>
<organism evidence="4 5">
    <name type="scientific">Psychrosphaera haliotis</name>
    <dbReference type="NCBI Taxonomy" id="555083"/>
    <lineage>
        <taxon>Bacteria</taxon>
        <taxon>Pseudomonadati</taxon>
        <taxon>Pseudomonadota</taxon>
        <taxon>Gammaproteobacteria</taxon>
        <taxon>Alteromonadales</taxon>
        <taxon>Pseudoalteromonadaceae</taxon>
        <taxon>Psychrosphaera</taxon>
    </lineage>
</organism>
<accession>A0A6N8FAU5</accession>
<evidence type="ECO:0000259" key="3">
    <source>
        <dbReference type="PROSITE" id="PS50894"/>
    </source>
</evidence>
<dbReference type="GO" id="GO:0000160">
    <property type="term" value="P:phosphorelay signal transduction system"/>
    <property type="evidence" value="ECO:0007669"/>
    <property type="project" value="UniProtKB-KW"/>
</dbReference>
<evidence type="ECO:0000256" key="2">
    <source>
        <dbReference type="PROSITE-ProRule" id="PRU00110"/>
    </source>
</evidence>
<keyword evidence="1" id="KW-0902">Two-component regulatory system</keyword>
<dbReference type="SUPFAM" id="SSF47226">
    <property type="entry name" value="Histidine-containing phosphotransfer domain, HPT domain"/>
    <property type="match status" value="1"/>
</dbReference>
<dbReference type="PROSITE" id="PS50894">
    <property type="entry name" value="HPT"/>
    <property type="match status" value="1"/>
</dbReference>
<feature type="domain" description="HPt" evidence="3">
    <location>
        <begin position="38"/>
        <end position="134"/>
    </location>
</feature>
<dbReference type="Gene3D" id="1.20.120.160">
    <property type="entry name" value="HPT domain"/>
    <property type="match status" value="1"/>
</dbReference>
<evidence type="ECO:0000256" key="1">
    <source>
        <dbReference type="ARBA" id="ARBA00023012"/>
    </source>
</evidence>
<dbReference type="EMBL" id="WOCD01000005">
    <property type="protein sequence ID" value="MUH73616.1"/>
    <property type="molecule type" value="Genomic_DNA"/>
</dbReference>
<dbReference type="Proteomes" id="UP000439994">
    <property type="component" value="Unassembled WGS sequence"/>
</dbReference>
<dbReference type="AlphaFoldDB" id="A0A6N8FAU5"/>
<dbReference type="RefSeq" id="WP_155697004.1">
    <property type="nucleotide sequence ID" value="NZ_WOCD01000005.1"/>
</dbReference>
<feature type="modified residue" description="Phosphohistidine" evidence="2">
    <location>
        <position position="77"/>
    </location>
</feature>
<evidence type="ECO:0000313" key="4">
    <source>
        <dbReference type="EMBL" id="MUH73616.1"/>
    </source>
</evidence>
<comment type="caution">
    <text evidence="4">The sequence shown here is derived from an EMBL/GenBank/DDBJ whole genome shotgun (WGS) entry which is preliminary data.</text>
</comment>
<keyword evidence="2" id="KW-0597">Phosphoprotein</keyword>
<dbReference type="Pfam" id="PF01627">
    <property type="entry name" value="Hpt"/>
    <property type="match status" value="1"/>
</dbReference>